<dbReference type="PANTHER" id="PTHR33784">
    <property type="entry name" value="OS05G0482100 PROTEIN"/>
    <property type="match status" value="1"/>
</dbReference>
<reference evidence="3" key="2">
    <citation type="submission" date="2019-10" db="EMBL/GenBank/DDBJ databases">
        <title>A de novo genome assembly of a pear dwarfing rootstock.</title>
        <authorList>
            <person name="Wang F."/>
            <person name="Wang J."/>
            <person name="Li S."/>
            <person name="Zhang Y."/>
            <person name="Fang M."/>
            <person name="Ma L."/>
            <person name="Zhao Y."/>
            <person name="Jiang S."/>
        </authorList>
    </citation>
    <scope>NUCLEOTIDE SEQUENCE [LARGE SCALE GENOMIC DNA]</scope>
</reference>
<name>A0A5N5GTT2_9ROSA</name>
<sequence length="126" mass="14792">MKKAKTTSMPIQSLPDELLQKLMKVASRYLFLAKMVCKKFNQIVEDDHIFEHVNIREFEGFNPLTSWTNKEDCGNSYALYMLGMTYFFQDNKKEVRIEATKMAISKDHEVATYVYGFILLSSWCLR</sequence>
<protein>
    <submittedName>
        <fullName evidence="2">F-box protein</fullName>
    </submittedName>
</protein>
<dbReference type="Pfam" id="PF23310">
    <property type="entry name" value="TPR_27"/>
    <property type="match status" value="1"/>
</dbReference>
<feature type="domain" description="F-box" evidence="1">
    <location>
        <begin position="8"/>
        <end position="53"/>
    </location>
</feature>
<gene>
    <name evidence="2" type="ORF">D8674_013180</name>
</gene>
<evidence type="ECO:0000259" key="1">
    <source>
        <dbReference type="PROSITE" id="PS50181"/>
    </source>
</evidence>
<dbReference type="OrthoDB" id="1865546at2759"/>
<dbReference type="PANTHER" id="PTHR33784:SF10">
    <property type="entry name" value="F-BOX PROTEIN"/>
    <property type="match status" value="1"/>
</dbReference>
<dbReference type="InterPro" id="IPR001810">
    <property type="entry name" value="F-box_dom"/>
</dbReference>
<reference evidence="2 3" key="3">
    <citation type="submission" date="2019-11" db="EMBL/GenBank/DDBJ databases">
        <title>A de novo genome assembly of a pear dwarfing rootstock.</title>
        <authorList>
            <person name="Wang F."/>
            <person name="Wang J."/>
            <person name="Li S."/>
            <person name="Zhang Y."/>
            <person name="Fang M."/>
            <person name="Ma L."/>
            <person name="Zhao Y."/>
            <person name="Jiang S."/>
        </authorList>
    </citation>
    <scope>NUCLEOTIDE SEQUENCE [LARGE SCALE GENOMIC DNA]</scope>
    <source>
        <strain evidence="2">S2</strain>
        <tissue evidence="2">Leaf</tissue>
    </source>
</reference>
<dbReference type="Proteomes" id="UP000327157">
    <property type="component" value="Chromosome 15"/>
</dbReference>
<dbReference type="SUPFAM" id="SSF81383">
    <property type="entry name" value="F-box domain"/>
    <property type="match status" value="1"/>
</dbReference>
<dbReference type="PROSITE" id="PS50181">
    <property type="entry name" value="FBOX"/>
    <property type="match status" value="1"/>
</dbReference>
<comment type="caution">
    <text evidence="2">The sequence shown here is derived from an EMBL/GenBank/DDBJ whole genome shotgun (WGS) entry which is preliminary data.</text>
</comment>
<evidence type="ECO:0000313" key="2">
    <source>
        <dbReference type="EMBL" id="KAB2617311.1"/>
    </source>
</evidence>
<proteinExistence type="predicted"/>
<dbReference type="AlphaFoldDB" id="A0A5N5GTT2"/>
<dbReference type="InterPro" id="IPR057136">
    <property type="entry name" value="At2g35280_TPR_dom"/>
</dbReference>
<keyword evidence="3" id="KW-1185">Reference proteome</keyword>
<dbReference type="InterPro" id="IPR040338">
    <property type="entry name" value="At1g67623-like"/>
</dbReference>
<dbReference type="EMBL" id="SMOL01000401">
    <property type="protein sequence ID" value="KAB2617311.1"/>
    <property type="molecule type" value="Genomic_DNA"/>
</dbReference>
<organism evidence="2 3">
    <name type="scientific">Pyrus ussuriensis x Pyrus communis</name>
    <dbReference type="NCBI Taxonomy" id="2448454"/>
    <lineage>
        <taxon>Eukaryota</taxon>
        <taxon>Viridiplantae</taxon>
        <taxon>Streptophyta</taxon>
        <taxon>Embryophyta</taxon>
        <taxon>Tracheophyta</taxon>
        <taxon>Spermatophyta</taxon>
        <taxon>Magnoliopsida</taxon>
        <taxon>eudicotyledons</taxon>
        <taxon>Gunneridae</taxon>
        <taxon>Pentapetalae</taxon>
        <taxon>rosids</taxon>
        <taxon>fabids</taxon>
        <taxon>Rosales</taxon>
        <taxon>Rosaceae</taxon>
        <taxon>Amygdaloideae</taxon>
        <taxon>Maleae</taxon>
        <taxon>Pyrus</taxon>
    </lineage>
</organism>
<reference evidence="2 3" key="1">
    <citation type="submission" date="2019-09" db="EMBL/GenBank/DDBJ databases">
        <authorList>
            <person name="Ou C."/>
        </authorList>
    </citation>
    <scope>NUCLEOTIDE SEQUENCE [LARGE SCALE GENOMIC DNA]</scope>
    <source>
        <strain evidence="2">S2</strain>
        <tissue evidence="2">Leaf</tissue>
    </source>
</reference>
<evidence type="ECO:0000313" key="3">
    <source>
        <dbReference type="Proteomes" id="UP000327157"/>
    </source>
</evidence>
<dbReference type="InterPro" id="IPR036047">
    <property type="entry name" value="F-box-like_dom_sf"/>
</dbReference>
<dbReference type="Gene3D" id="1.20.1280.50">
    <property type="match status" value="1"/>
</dbReference>
<accession>A0A5N5GTT2</accession>